<comment type="caution">
    <text evidence="8">The sequence shown here is derived from an EMBL/GenBank/DDBJ whole genome shotgun (WGS) entry which is preliminary data.</text>
</comment>
<evidence type="ECO:0000256" key="5">
    <source>
        <dbReference type="RuleBase" id="RU003694"/>
    </source>
</evidence>
<feature type="compositionally biased region" description="Polar residues" evidence="6">
    <location>
        <begin position="566"/>
        <end position="576"/>
    </location>
</feature>
<dbReference type="InterPro" id="IPR050091">
    <property type="entry name" value="PKS_NRPS_Biosynth_Enz"/>
</dbReference>
<feature type="domain" description="Ketosynthase family 3 (KS3)" evidence="7">
    <location>
        <begin position="1"/>
        <end position="418"/>
    </location>
</feature>
<accession>A0ABN0R052</accession>
<dbReference type="Proteomes" id="UP000020681">
    <property type="component" value="Unassembled WGS sequence"/>
</dbReference>
<feature type="region of interest" description="Disordered" evidence="6">
    <location>
        <begin position="510"/>
        <end position="576"/>
    </location>
</feature>
<protein>
    <submittedName>
        <fullName evidence="8">Beta-ketoacyl synthase, C-terminal domain protein</fullName>
    </submittedName>
</protein>
<evidence type="ECO:0000256" key="4">
    <source>
        <dbReference type="ARBA" id="ARBA00023268"/>
    </source>
</evidence>
<dbReference type="Pfam" id="PF02801">
    <property type="entry name" value="Ketoacyl-synt_C"/>
    <property type="match status" value="1"/>
</dbReference>
<evidence type="ECO:0000256" key="1">
    <source>
        <dbReference type="ARBA" id="ARBA00022450"/>
    </source>
</evidence>
<reference evidence="8 9" key="1">
    <citation type="submission" date="2014-01" db="EMBL/GenBank/DDBJ databases">
        <authorList>
            <person name="Dobos K."/>
            <person name="Lenaerts A."/>
            <person name="Ordway D."/>
            <person name="DeGroote M.A."/>
            <person name="Parker T."/>
            <person name="Sizemore C."/>
            <person name="Tallon L.J."/>
            <person name="Sadzewicz L.K."/>
            <person name="Sengamalay N."/>
            <person name="Fraser C.M."/>
            <person name="Hine E."/>
            <person name="Shefchek K.A."/>
            <person name="Das S.P."/>
            <person name="Tettelin H."/>
        </authorList>
    </citation>
    <scope>NUCLEOTIDE SEQUENCE [LARGE SCALE GENOMIC DNA]</scope>
    <source>
        <strain evidence="8 9">Harvey</strain>
    </source>
</reference>
<dbReference type="InterPro" id="IPR018201">
    <property type="entry name" value="Ketoacyl_synth_AS"/>
</dbReference>
<dbReference type="Pfam" id="PF00109">
    <property type="entry name" value="ketoacyl-synt"/>
    <property type="match status" value="1"/>
</dbReference>
<evidence type="ECO:0000256" key="2">
    <source>
        <dbReference type="ARBA" id="ARBA00022553"/>
    </source>
</evidence>
<dbReference type="Gene3D" id="3.40.366.10">
    <property type="entry name" value="Malonyl-Coenzyme A Acyl Carrier Protein, domain 2"/>
    <property type="match status" value="1"/>
</dbReference>
<dbReference type="InterPro" id="IPR032821">
    <property type="entry name" value="PKS_assoc"/>
</dbReference>
<keyword evidence="1" id="KW-0596">Phosphopantetheine</keyword>
<dbReference type="SUPFAM" id="SSF53901">
    <property type="entry name" value="Thiolase-like"/>
    <property type="match status" value="1"/>
</dbReference>
<keyword evidence="3 5" id="KW-0808">Transferase</keyword>
<sequence>MGCRFPGGISGPEALWQFLCDRKSSIGRVPDERWAQFDDGSPAVKTLLARTTRWGSYLTDIDAFDADFFEISASEADKMDPQQRLLLEVAWEALEHAGIPPSSLRRSQTGVFAGSCLSEYGAIASTDLTQVDGWSNTGGAMSIIANRLSYFLDLRGPSVAVDTACSSSLVAIHLACQSLRMQDSNLAIAAGVNLLLSPAVFRGFDQVGALSPTGNCRAFDAAADGFVRGEGAGVVVLKRLTDAQQDGDRVLAVICGSAINQDGRSNGLMAPNPAAQQAVLRAAYTNAGMQPSEVDYVEAHGTGTLLGDPIEARALGSVLGRGRPEESPLLIGAVKTNLGHTEAAAGIAGFIKAVLAVQHGRIPPNQRFESPNPHIAFADLRMKVVDELTDWPDTGHPRRAGVSSFGFGGTNAHVVIEQGQEAASSPEADLTPALSTLVVAGKTPARVAATAGMLADWMEGPGAEVALADVAHTLNHHRSRQARFGTVVARERAQAVAGLRALAANQHAPAWSIQPTPRPSRAPCSSTPAADRSGPEWAANCWPTNPPSPQPSPNWNRYSWPKPGSPCTTSWPTEQN</sequence>
<dbReference type="PANTHER" id="PTHR43775:SF37">
    <property type="entry name" value="SI:DKEY-61P9.11"/>
    <property type="match status" value="1"/>
</dbReference>
<dbReference type="InterPro" id="IPR020841">
    <property type="entry name" value="PKS_Beta-ketoAc_synthase_dom"/>
</dbReference>
<dbReference type="Gene3D" id="3.40.47.10">
    <property type="match status" value="1"/>
</dbReference>
<dbReference type="InterPro" id="IPR014031">
    <property type="entry name" value="Ketoacyl_synth_C"/>
</dbReference>
<dbReference type="CDD" id="cd00833">
    <property type="entry name" value="PKS"/>
    <property type="match status" value="1"/>
</dbReference>
<keyword evidence="2" id="KW-0597">Phosphoprotein</keyword>
<evidence type="ECO:0000256" key="3">
    <source>
        <dbReference type="ARBA" id="ARBA00022679"/>
    </source>
</evidence>
<dbReference type="PROSITE" id="PS52004">
    <property type="entry name" value="KS3_2"/>
    <property type="match status" value="1"/>
</dbReference>
<gene>
    <name evidence="8" type="ORF">I551_3206</name>
</gene>
<dbReference type="PANTHER" id="PTHR43775">
    <property type="entry name" value="FATTY ACID SYNTHASE"/>
    <property type="match status" value="1"/>
</dbReference>
<evidence type="ECO:0000313" key="8">
    <source>
        <dbReference type="EMBL" id="EUA90330.1"/>
    </source>
</evidence>
<dbReference type="InterPro" id="IPR016039">
    <property type="entry name" value="Thiolase-like"/>
</dbReference>
<evidence type="ECO:0000256" key="6">
    <source>
        <dbReference type="SAM" id="MobiDB-lite"/>
    </source>
</evidence>
<comment type="similarity">
    <text evidence="5">Belongs to the thiolase-like superfamily. Beta-ketoacyl-ACP synthases family.</text>
</comment>
<proteinExistence type="inferred from homology"/>
<evidence type="ECO:0000259" key="7">
    <source>
        <dbReference type="PROSITE" id="PS52004"/>
    </source>
</evidence>
<name>A0ABN0R052_MYCUL</name>
<keyword evidence="9" id="KW-1185">Reference proteome</keyword>
<organism evidence="8 9">
    <name type="scientific">Mycobacterium ulcerans str. Harvey</name>
    <dbReference type="NCBI Taxonomy" id="1299332"/>
    <lineage>
        <taxon>Bacteria</taxon>
        <taxon>Bacillati</taxon>
        <taxon>Actinomycetota</taxon>
        <taxon>Actinomycetes</taxon>
        <taxon>Mycobacteriales</taxon>
        <taxon>Mycobacteriaceae</taxon>
        <taxon>Mycobacterium</taxon>
        <taxon>Mycobacterium ulcerans group</taxon>
    </lineage>
</organism>
<dbReference type="SMART" id="SM00825">
    <property type="entry name" value="PKS_KS"/>
    <property type="match status" value="1"/>
</dbReference>
<dbReference type="InterPro" id="IPR001227">
    <property type="entry name" value="Ac_transferase_dom_sf"/>
</dbReference>
<dbReference type="Pfam" id="PF16197">
    <property type="entry name" value="KAsynt_C_assoc"/>
    <property type="match status" value="1"/>
</dbReference>
<dbReference type="InterPro" id="IPR014030">
    <property type="entry name" value="Ketoacyl_synth_N"/>
</dbReference>
<dbReference type="EMBL" id="JAOL01000105">
    <property type="protein sequence ID" value="EUA90330.1"/>
    <property type="molecule type" value="Genomic_DNA"/>
</dbReference>
<dbReference type="PROSITE" id="PS00606">
    <property type="entry name" value="KS3_1"/>
    <property type="match status" value="1"/>
</dbReference>
<evidence type="ECO:0000313" key="9">
    <source>
        <dbReference type="Proteomes" id="UP000020681"/>
    </source>
</evidence>
<keyword evidence="4" id="KW-0511">Multifunctional enzyme</keyword>